<proteinExistence type="predicted"/>
<protein>
    <submittedName>
        <fullName evidence="1">Uncharacterized protein</fullName>
    </submittedName>
</protein>
<keyword evidence="2" id="KW-1185">Reference proteome</keyword>
<name>A0ACD5XQ94_AVESA</name>
<accession>A0ACD5XQ94</accession>
<reference evidence="1" key="2">
    <citation type="submission" date="2025-09" db="UniProtKB">
        <authorList>
            <consortium name="EnsemblPlants"/>
        </authorList>
    </citation>
    <scope>IDENTIFICATION</scope>
</reference>
<dbReference type="EnsemblPlants" id="AVESA.00010b.r2.5AG0835970.1">
    <property type="protein sequence ID" value="AVESA.00010b.r2.5AG0835970.1.CDS"/>
    <property type="gene ID" value="AVESA.00010b.r2.5AG0835970"/>
</dbReference>
<sequence>MWRGGDNDDSRHHRRIPRLVDIEAYISELYYSDDDDEVDLEQPRSELEALHIARCDSIIQYDPKKDARVFTRVCNINLAGFDLDRESKVGLGPPLKYDTPETLRFGAQKSANVISVKVIESDRGYPVSLYGTVVARDIIDFRCIYLFRREREDPQIINSAEDMLTLTGPRRGLIISDFIYFEFDLKVKGDPDDDFSKGVIEDRGFDNEPITIDLPSWLSTMELVFQPVELPVAASLQVNILNGPPNAPFIGKISACTRNTETHIILYDGRATKGSGRLLGDDGSILLSRNMVVVPTPRWYEEEEILVHVCFFDDDEDEGTQVSVLHPDQEHVCTHGSHELQVKVEWNFILSRPRAKHIETRAFLLPPFYTCPNYDG</sequence>
<organism evidence="1 2">
    <name type="scientific">Avena sativa</name>
    <name type="common">Oat</name>
    <dbReference type="NCBI Taxonomy" id="4498"/>
    <lineage>
        <taxon>Eukaryota</taxon>
        <taxon>Viridiplantae</taxon>
        <taxon>Streptophyta</taxon>
        <taxon>Embryophyta</taxon>
        <taxon>Tracheophyta</taxon>
        <taxon>Spermatophyta</taxon>
        <taxon>Magnoliopsida</taxon>
        <taxon>Liliopsida</taxon>
        <taxon>Poales</taxon>
        <taxon>Poaceae</taxon>
        <taxon>BOP clade</taxon>
        <taxon>Pooideae</taxon>
        <taxon>Poodae</taxon>
        <taxon>Poeae</taxon>
        <taxon>Poeae Chloroplast Group 1 (Aveneae type)</taxon>
        <taxon>Aveninae</taxon>
        <taxon>Avena</taxon>
    </lineage>
</organism>
<evidence type="ECO:0000313" key="2">
    <source>
        <dbReference type="Proteomes" id="UP001732700"/>
    </source>
</evidence>
<reference evidence="1" key="1">
    <citation type="submission" date="2021-05" db="EMBL/GenBank/DDBJ databases">
        <authorList>
            <person name="Scholz U."/>
            <person name="Mascher M."/>
            <person name="Fiebig A."/>
        </authorList>
    </citation>
    <scope>NUCLEOTIDE SEQUENCE [LARGE SCALE GENOMIC DNA]</scope>
</reference>
<evidence type="ECO:0000313" key="1">
    <source>
        <dbReference type="EnsemblPlants" id="AVESA.00010b.r2.5AG0835970.1.CDS"/>
    </source>
</evidence>
<dbReference type="Proteomes" id="UP001732700">
    <property type="component" value="Chromosome 5A"/>
</dbReference>